<evidence type="ECO:0000256" key="1">
    <source>
        <dbReference type="ARBA" id="ARBA00001494"/>
    </source>
</evidence>
<evidence type="ECO:0000256" key="2">
    <source>
        <dbReference type="ARBA" id="ARBA00012992"/>
    </source>
</evidence>
<dbReference type="GO" id="GO:0005829">
    <property type="term" value="C:cytosol"/>
    <property type="evidence" value="ECO:0007669"/>
    <property type="project" value="TreeGrafter"/>
</dbReference>
<dbReference type="Gene3D" id="1.20.200.10">
    <property type="entry name" value="Fumarase/aspartase (Central domain)"/>
    <property type="match status" value="1"/>
</dbReference>
<dbReference type="NCBIfam" id="NF008909">
    <property type="entry name" value="PRK12273.1"/>
    <property type="match status" value="1"/>
</dbReference>
<dbReference type="Gene3D" id="1.10.275.10">
    <property type="entry name" value="Fumarase/aspartase (N-terminal domain)"/>
    <property type="match status" value="1"/>
</dbReference>
<evidence type="ECO:0000259" key="4">
    <source>
        <dbReference type="Pfam" id="PF00206"/>
    </source>
</evidence>
<evidence type="ECO:0000313" key="6">
    <source>
        <dbReference type="EMBL" id="SER67158.1"/>
    </source>
</evidence>
<keyword evidence="3" id="KW-0456">Lyase</keyword>
<dbReference type="Pfam" id="PF10415">
    <property type="entry name" value="FumaraseC_C"/>
    <property type="match status" value="1"/>
</dbReference>
<dbReference type="RefSeq" id="WP_093072045.1">
    <property type="nucleotide sequence ID" value="NZ_FOGV01000004.1"/>
</dbReference>
<dbReference type="Pfam" id="PF00206">
    <property type="entry name" value="Lyase_1"/>
    <property type="match status" value="1"/>
</dbReference>
<dbReference type="AlphaFoldDB" id="A0A1H9R386"/>
<accession>A0A1H9R386</accession>
<dbReference type="PANTHER" id="PTHR42696:SF2">
    <property type="entry name" value="ASPARTATE AMMONIA-LYASE"/>
    <property type="match status" value="1"/>
</dbReference>
<dbReference type="PANTHER" id="PTHR42696">
    <property type="entry name" value="ASPARTATE AMMONIA-LYASE"/>
    <property type="match status" value="1"/>
</dbReference>
<dbReference type="PROSITE" id="PS00163">
    <property type="entry name" value="FUMARATE_LYASES"/>
    <property type="match status" value="1"/>
</dbReference>
<comment type="catalytic activity">
    <reaction evidence="1">
        <text>L-aspartate = fumarate + NH4(+)</text>
        <dbReference type="Rhea" id="RHEA:16601"/>
        <dbReference type="ChEBI" id="CHEBI:28938"/>
        <dbReference type="ChEBI" id="CHEBI:29806"/>
        <dbReference type="ChEBI" id="CHEBI:29991"/>
        <dbReference type="EC" id="4.3.1.1"/>
    </reaction>
</comment>
<dbReference type="InterPro" id="IPR000362">
    <property type="entry name" value="Fumarate_lyase_fam"/>
</dbReference>
<dbReference type="SUPFAM" id="SSF48557">
    <property type="entry name" value="L-aspartase-like"/>
    <property type="match status" value="1"/>
</dbReference>
<dbReference type="GO" id="GO:0008797">
    <property type="term" value="F:aspartate ammonia-lyase activity"/>
    <property type="evidence" value="ECO:0007669"/>
    <property type="project" value="UniProtKB-EC"/>
</dbReference>
<dbReference type="Proteomes" id="UP000199318">
    <property type="component" value="Unassembled WGS sequence"/>
</dbReference>
<dbReference type="GO" id="GO:0006099">
    <property type="term" value="P:tricarboxylic acid cycle"/>
    <property type="evidence" value="ECO:0007669"/>
    <property type="project" value="InterPro"/>
</dbReference>
<dbReference type="FunFam" id="1.20.200.10:FF:000001">
    <property type="entry name" value="Fumarate hydratase, mitochondrial"/>
    <property type="match status" value="1"/>
</dbReference>
<dbReference type="Gene3D" id="1.10.40.30">
    <property type="entry name" value="Fumarase/aspartase (C-terminal domain)"/>
    <property type="match status" value="1"/>
</dbReference>
<sequence>MTVNQEKKYRTEKDLMGEKKIPASAYYGIQTVRAKENFPITGYPPHKELIKALGYVKKAAAMANHSVGGLSSNIAEAVIDAADEVIAGKLDEHFVVDSIQGGAGTSFNMNANEVIANRAIELLGGEKGNYLMVSPTSHVNMAQSTNDALPTAIHLACLNLSNGLIHELGRLIFALKEKEDAFDDVIKMGRTHLQDAVPVRLGQTFGSYRRLMERDLKRIQRSVDQLYEVNMGATAVGTGLNAMPEYIDEVTKNLSEITGMPFKRAEHLVDATQNTDSYTQLSATMKIMAINLSKMANDLRLMSSGPRTGFNEINLPPRQAGSSIMPGKVNPVMCEVLNQVSFQVMGNDQTISQASEAGQLELNVMGPVLVFNLLQSFTVLQNGIRVFNDYAVEGIEANAERTKEMVENSVGIITAINPHVGYETAARIAKEAIETNRPVREICIERGILTADELDRIMDPMEMTNPGIAGKSLYEKDTDDK</sequence>
<dbReference type="InterPro" id="IPR018951">
    <property type="entry name" value="Fumarase_C_C"/>
</dbReference>
<dbReference type="InterPro" id="IPR022761">
    <property type="entry name" value="Fumarate_lyase_N"/>
</dbReference>
<organism evidence="6 7">
    <name type="scientific">Salisediminibacterium halotolerans</name>
    <dbReference type="NCBI Taxonomy" id="517425"/>
    <lineage>
        <taxon>Bacteria</taxon>
        <taxon>Bacillati</taxon>
        <taxon>Bacillota</taxon>
        <taxon>Bacilli</taxon>
        <taxon>Bacillales</taxon>
        <taxon>Bacillaceae</taxon>
        <taxon>Salisediminibacterium</taxon>
    </lineage>
</organism>
<dbReference type="PRINTS" id="PR00145">
    <property type="entry name" value="ARGSUCLYASE"/>
</dbReference>
<reference evidence="7" key="1">
    <citation type="submission" date="2016-10" db="EMBL/GenBank/DDBJ databases">
        <authorList>
            <person name="de Groot N.N."/>
        </authorList>
    </citation>
    <scope>NUCLEOTIDE SEQUENCE [LARGE SCALE GENOMIC DNA]</scope>
    <source>
        <strain evidence="7">10nlg</strain>
    </source>
</reference>
<dbReference type="GO" id="GO:0006531">
    <property type="term" value="P:aspartate metabolic process"/>
    <property type="evidence" value="ECO:0007669"/>
    <property type="project" value="TreeGrafter"/>
</dbReference>
<name>A0A1H9R386_9BACI</name>
<feature type="domain" description="Fumarase C C-terminal" evidence="5">
    <location>
        <begin position="412"/>
        <end position="465"/>
    </location>
</feature>
<feature type="domain" description="Fumarate lyase N-terminal" evidence="4">
    <location>
        <begin position="17"/>
        <end position="346"/>
    </location>
</feature>
<dbReference type="EC" id="4.3.1.1" evidence="2"/>
<dbReference type="InterPro" id="IPR051546">
    <property type="entry name" value="Aspartate_Ammonia-Lyase"/>
</dbReference>
<comment type="caution">
    <text evidence="6">The sequence shown here is derived from an EMBL/GenBank/DDBJ whole genome shotgun (WGS) entry which is preliminary data.</text>
</comment>
<dbReference type="PRINTS" id="PR00149">
    <property type="entry name" value="FUMRATELYASE"/>
</dbReference>
<protein>
    <recommendedName>
        <fullName evidence="2">aspartate ammonia-lyase</fullName>
        <ecNumber evidence="2">4.3.1.1</ecNumber>
    </recommendedName>
</protein>
<dbReference type="EMBL" id="FOGV01000004">
    <property type="protein sequence ID" value="SER67158.1"/>
    <property type="molecule type" value="Genomic_DNA"/>
</dbReference>
<dbReference type="InterPro" id="IPR008948">
    <property type="entry name" value="L-Aspartase-like"/>
</dbReference>
<dbReference type="FunFam" id="1.10.275.10:FF:000001">
    <property type="entry name" value="Fumarate hydratase, mitochondrial"/>
    <property type="match status" value="1"/>
</dbReference>
<proteinExistence type="predicted"/>
<evidence type="ECO:0000256" key="3">
    <source>
        <dbReference type="ARBA" id="ARBA00023239"/>
    </source>
</evidence>
<dbReference type="FunFam" id="1.10.40.30:FF:000002">
    <property type="entry name" value="Fumarate hydratase class II"/>
    <property type="match status" value="1"/>
</dbReference>
<dbReference type="CDD" id="cd01357">
    <property type="entry name" value="Aspartase"/>
    <property type="match status" value="1"/>
</dbReference>
<dbReference type="InterPro" id="IPR020557">
    <property type="entry name" value="Fumarate_lyase_CS"/>
</dbReference>
<evidence type="ECO:0000259" key="5">
    <source>
        <dbReference type="Pfam" id="PF10415"/>
    </source>
</evidence>
<evidence type="ECO:0000313" key="7">
    <source>
        <dbReference type="Proteomes" id="UP000199318"/>
    </source>
</evidence>
<keyword evidence="7" id="KW-1185">Reference proteome</keyword>
<dbReference type="InterPro" id="IPR024083">
    <property type="entry name" value="Fumarase/histidase_N"/>
</dbReference>
<gene>
    <name evidence="6" type="ORF">SAMN05444126_10413</name>
</gene>
<dbReference type="OrthoDB" id="9802809at2"/>
<dbReference type="STRING" id="1464123.SAMN05444126_10413"/>